<sequence>MNLTQGYLHRRSCWGVARTALAVFLVAVTVVYLFGGFDPAMVRPV</sequence>
<name>A0A974PKZ7_9HYPH</name>
<dbReference type="KEGG" id="xdi:EZH22_18470"/>
<reference evidence="2 3" key="1">
    <citation type="submission" date="2020-10" db="EMBL/GenBank/DDBJ databases">
        <title>Degradation of 1,4-Dioxane by Xanthobacter sp. YN2, via a Novel Group-2 Soluble Di-Iron Monooxygenase.</title>
        <authorList>
            <person name="Ma F."/>
            <person name="Wang Y."/>
            <person name="Yang J."/>
            <person name="Guo H."/>
            <person name="Su D."/>
            <person name="Yu L."/>
        </authorList>
    </citation>
    <scope>NUCLEOTIDE SEQUENCE [LARGE SCALE GENOMIC DNA]</scope>
    <source>
        <strain evidence="2 3">YN2</strain>
    </source>
</reference>
<keyword evidence="3" id="KW-1185">Reference proteome</keyword>
<gene>
    <name evidence="2" type="ORF">EZH22_18470</name>
</gene>
<keyword evidence="1" id="KW-0472">Membrane</keyword>
<feature type="transmembrane region" description="Helical" evidence="1">
    <location>
        <begin position="12"/>
        <end position="35"/>
    </location>
</feature>
<evidence type="ECO:0000313" key="3">
    <source>
        <dbReference type="Proteomes" id="UP000596427"/>
    </source>
</evidence>
<protein>
    <submittedName>
        <fullName evidence="2">Uncharacterized protein</fullName>
    </submittedName>
</protein>
<evidence type="ECO:0000256" key="1">
    <source>
        <dbReference type="SAM" id="Phobius"/>
    </source>
</evidence>
<dbReference type="EMBL" id="CP063362">
    <property type="protein sequence ID" value="QRG05104.1"/>
    <property type="molecule type" value="Genomic_DNA"/>
</dbReference>
<proteinExistence type="predicted"/>
<dbReference type="Proteomes" id="UP000596427">
    <property type="component" value="Chromosome"/>
</dbReference>
<keyword evidence="1" id="KW-0812">Transmembrane</keyword>
<evidence type="ECO:0000313" key="2">
    <source>
        <dbReference type="EMBL" id="QRG05104.1"/>
    </source>
</evidence>
<dbReference type="AlphaFoldDB" id="A0A974PKZ7"/>
<keyword evidence="1" id="KW-1133">Transmembrane helix</keyword>
<dbReference type="RefSeq" id="WP_203191970.1">
    <property type="nucleotide sequence ID" value="NZ_CP063362.1"/>
</dbReference>
<accession>A0A974PKZ7</accession>
<organism evidence="2 3">
    <name type="scientific">Xanthobacter dioxanivorans</name>
    <dbReference type="NCBI Taxonomy" id="2528964"/>
    <lineage>
        <taxon>Bacteria</taxon>
        <taxon>Pseudomonadati</taxon>
        <taxon>Pseudomonadota</taxon>
        <taxon>Alphaproteobacteria</taxon>
        <taxon>Hyphomicrobiales</taxon>
        <taxon>Xanthobacteraceae</taxon>
        <taxon>Xanthobacter</taxon>
    </lineage>
</organism>